<name>A0A1C7MRJ4_GRIFR</name>
<feature type="transmembrane region" description="Helical" evidence="5">
    <location>
        <begin position="23"/>
        <end position="45"/>
    </location>
</feature>
<dbReference type="AlphaFoldDB" id="A0A1C7MRJ4"/>
<dbReference type="OrthoDB" id="3358017at2759"/>
<evidence type="ECO:0000256" key="4">
    <source>
        <dbReference type="ARBA" id="ARBA00023136"/>
    </source>
</evidence>
<dbReference type="Proteomes" id="UP000092993">
    <property type="component" value="Unassembled WGS sequence"/>
</dbReference>
<evidence type="ECO:0000256" key="3">
    <source>
        <dbReference type="ARBA" id="ARBA00022989"/>
    </source>
</evidence>
<dbReference type="GO" id="GO:0000324">
    <property type="term" value="C:fungal-type vacuole"/>
    <property type="evidence" value="ECO:0007669"/>
    <property type="project" value="TreeGrafter"/>
</dbReference>
<gene>
    <name evidence="6" type="ORF">A0H81_01079</name>
</gene>
<sequence length="215" mass="24490">MSGLNSTDPSSYRDSSGHIISPYYGYLPTRSVCMMFVALFGISTLTHVVQAIWTRKWWLLYTICLAGSGEILGWSGRLWSSYSTLNQTPYTIHLFMVEYYFRYIHDRPVRSSGADLPSSFVPAREPVGLRMKWMVRGLCTSTFFLFVRSIYRTIELADGFGGRIIKTQVYFSLFDGAMVLLAIWTLNFMHPGFLLGPRPTVETIVMQDKRDGSSV</sequence>
<dbReference type="InterPro" id="IPR007568">
    <property type="entry name" value="RTA1"/>
</dbReference>
<keyword evidence="3 5" id="KW-1133">Transmembrane helix</keyword>
<dbReference type="EMBL" id="LUGG01000001">
    <property type="protein sequence ID" value="OBZ79482.1"/>
    <property type="molecule type" value="Genomic_DNA"/>
</dbReference>
<feature type="transmembrane region" description="Helical" evidence="5">
    <location>
        <begin position="171"/>
        <end position="189"/>
    </location>
</feature>
<dbReference type="Pfam" id="PF04479">
    <property type="entry name" value="RTA1"/>
    <property type="match status" value="1"/>
</dbReference>
<evidence type="ECO:0000256" key="1">
    <source>
        <dbReference type="ARBA" id="ARBA00004141"/>
    </source>
</evidence>
<dbReference type="GO" id="GO:0005886">
    <property type="term" value="C:plasma membrane"/>
    <property type="evidence" value="ECO:0007669"/>
    <property type="project" value="TreeGrafter"/>
</dbReference>
<keyword evidence="7" id="KW-1185">Reference proteome</keyword>
<evidence type="ECO:0008006" key="8">
    <source>
        <dbReference type="Google" id="ProtNLM"/>
    </source>
</evidence>
<evidence type="ECO:0000256" key="2">
    <source>
        <dbReference type="ARBA" id="ARBA00022692"/>
    </source>
</evidence>
<comment type="subcellular location">
    <subcellularLocation>
        <location evidence="1">Membrane</location>
        <topology evidence="1">Multi-pass membrane protein</topology>
    </subcellularLocation>
</comment>
<proteinExistence type="predicted"/>
<dbReference type="PANTHER" id="PTHR31465">
    <property type="entry name" value="PROTEIN RTA1-RELATED"/>
    <property type="match status" value="1"/>
</dbReference>
<accession>A0A1C7MRJ4</accession>
<evidence type="ECO:0000256" key="5">
    <source>
        <dbReference type="SAM" id="Phobius"/>
    </source>
</evidence>
<reference evidence="6 7" key="1">
    <citation type="submission" date="2016-03" db="EMBL/GenBank/DDBJ databases">
        <title>Whole genome sequencing of Grifola frondosa 9006-11.</title>
        <authorList>
            <person name="Min B."/>
            <person name="Park H."/>
            <person name="Kim J.-G."/>
            <person name="Cho H."/>
            <person name="Oh Y.-L."/>
            <person name="Kong W.-S."/>
            <person name="Choi I.-G."/>
        </authorList>
    </citation>
    <scope>NUCLEOTIDE SEQUENCE [LARGE SCALE GENOMIC DNA]</scope>
    <source>
        <strain evidence="6 7">9006-11</strain>
    </source>
</reference>
<evidence type="ECO:0000313" key="6">
    <source>
        <dbReference type="EMBL" id="OBZ79482.1"/>
    </source>
</evidence>
<dbReference type="PANTHER" id="PTHR31465:SF9">
    <property type="entry name" value="SPHINGOID LONG-CHAIN BASE TRANSPORTER RSB1"/>
    <property type="match status" value="1"/>
</dbReference>
<evidence type="ECO:0000313" key="7">
    <source>
        <dbReference type="Proteomes" id="UP000092993"/>
    </source>
</evidence>
<protein>
    <recommendedName>
        <fullName evidence="8">Protein RTA1</fullName>
    </recommendedName>
</protein>
<keyword evidence="4 5" id="KW-0472">Membrane</keyword>
<comment type="caution">
    <text evidence="6">The sequence shown here is derived from an EMBL/GenBank/DDBJ whole genome shotgun (WGS) entry which is preliminary data.</text>
</comment>
<keyword evidence="2 5" id="KW-0812">Transmembrane</keyword>
<organism evidence="6 7">
    <name type="scientific">Grifola frondosa</name>
    <name type="common">Maitake</name>
    <name type="synonym">Polyporus frondosus</name>
    <dbReference type="NCBI Taxonomy" id="5627"/>
    <lineage>
        <taxon>Eukaryota</taxon>
        <taxon>Fungi</taxon>
        <taxon>Dikarya</taxon>
        <taxon>Basidiomycota</taxon>
        <taxon>Agaricomycotina</taxon>
        <taxon>Agaricomycetes</taxon>
        <taxon>Polyporales</taxon>
        <taxon>Grifolaceae</taxon>
        <taxon>Grifola</taxon>
    </lineage>
</organism>